<gene>
    <name evidence="1" type="ORF">ERS132457_02084</name>
</gene>
<dbReference type="EMBL" id="FIIR01000039">
    <property type="protein sequence ID" value="CYW14212.1"/>
    <property type="molecule type" value="Genomic_DNA"/>
</dbReference>
<protein>
    <submittedName>
        <fullName evidence="1">Uncharacterized protein</fullName>
    </submittedName>
</protein>
<sequence length="41" mass="4784">MKRPSQIFSPQEGEQIQKIPQIKILKPLEIKGLDHLERTNT</sequence>
<evidence type="ECO:0000313" key="2">
    <source>
        <dbReference type="Proteomes" id="UP000069831"/>
    </source>
</evidence>
<organism evidence="1 2">
    <name type="scientific">Streptococcus suis</name>
    <dbReference type="NCBI Taxonomy" id="1307"/>
    <lineage>
        <taxon>Bacteria</taxon>
        <taxon>Bacillati</taxon>
        <taxon>Bacillota</taxon>
        <taxon>Bacilli</taxon>
        <taxon>Lactobacillales</taxon>
        <taxon>Streptococcaceae</taxon>
        <taxon>Streptococcus</taxon>
    </lineage>
</organism>
<evidence type="ECO:0000313" key="1">
    <source>
        <dbReference type="EMBL" id="CYW14212.1"/>
    </source>
</evidence>
<dbReference type="AlphaFoldDB" id="A0A0Z8MVW2"/>
<accession>A0A0Z8MVW2</accession>
<proteinExistence type="predicted"/>
<dbReference type="Proteomes" id="UP000069831">
    <property type="component" value="Unassembled WGS sequence"/>
</dbReference>
<name>A0A0Z8MVW2_STRSU</name>
<reference evidence="1 2" key="1">
    <citation type="submission" date="2016-02" db="EMBL/GenBank/DDBJ databases">
        <authorList>
            <consortium name="Pathogen Informatics"/>
        </authorList>
    </citation>
    <scope>NUCLEOTIDE SEQUENCE [LARGE SCALE GENOMIC DNA]</scope>
    <source>
        <strain evidence="1 2">LSS95</strain>
    </source>
</reference>